<evidence type="ECO:0000256" key="1">
    <source>
        <dbReference type="ARBA" id="ARBA00012282"/>
    </source>
</evidence>
<evidence type="ECO:0000313" key="8">
    <source>
        <dbReference type="Proteomes" id="UP000028252"/>
    </source>
</evidence>
<dbReference type="PANTHER" id="PTHR44757">
    <property type="entry name" value="DIGUANYLATE CYCLASE DGCP"/>
    <property type="match status" value="1"/>
</dbReference>
<dbReference type="Gene3D" id="3.20.20.450">
    <property type="entry name" value="EAL domain"/>
    <property type="match status" value="1"/>
</dbReference>
<dbReference type="CDD" id="cd01949">
    <property type="entry name" value="GGDEF"/>
    <property type="match status" value="1"/>
</dbReference>
<dbReference type="Pfam" id="PF00563">
    <property type="entry name" value="EAL"/>
    <property type="match status" value="1"/>
</dbReference>
<dbReference type="CDD" id="cd01948">
    <property type="entry name" value="EAL"/>
    <property type="match status" value="1"/>
</dbReference>
<dbReference type="SMART" id="SM00267">
    <property type="entry name" value="GGDEF"/>
    <property type="match status" value="1"/>
</dbReference>
<keyword evidence="3" id="KW-0597">Phosphoprotein</keyword>
<dbReference type="PROSITE" id="PS50887">
    <property type="entry name" value="GGDEF"/>
    <property type="match status" value="1"/>
</dbReference>
<dbReference type="SUPFAM" id="SSF52172">
    <property type="entry name" value="CheY-like"/>
    <property type="match status" value="1"/>
</dbReference>
<comment type="caution">
    <text evidence="7">The sequence shown here is derived from an EMBL/GenBank/DDBJ whole genome shotgun (WGS) entry which is preliminary data.</text>
</comment>
<dbReference type="InterPro" id="IPR001789">
    <property type="entry name" value="Sig_transdc_resp-reg_receiver"/>
</dbReference>
<dbReference type="PROSITE" id="PS50110">
    <property type="entry name" value="RESPONSE_REGULATORY"/>
    <property type="match status" value="1"/>
</dbReference>
<dbReference type="EMBL" id="JMQN01000029">
    <property type="protein sequence ID" value="KEA63766.1"/>
    <property type="molecule type" value="Genomic_DNA"/>
</dbReference>
<dbReference type="Gene3D" id="3.30.450.20">
    <property type="entry name" value="PAS domain"/>
    <property type="match status" value="1"/>
</dbReference>
<dbReference type="SMART" id="SM00052">
    <property type="entry name" value="EAL"/>
    <property type="match status" value="1"/>
</dbReference>
<dbReference type="SUPFAM" id="SSF141868">
    <property type="entry name" value="EAL domain-like"/>
    <property type="match status" value="1"/>
</dbReference>
<dbReference type="GO" id="GO:0000160">
    <property type="term" value="P:phosphorelay signal transduction system"/>
    <property type="evidence" value="ECO:0007669"/>
    <property type="project" value="InterPro"/>
</dbReference>
<dbReference type="InterPro" id="IPR011006">
    <property type="entry name" value="CheY-like_superfamily"/>
</dbReference>
<dbReference type="SUPFAM" id="SSF55073">
    <property type="entry name" value="Nucleotide cyclase"/>
    <property type="match status" value="1"/>
</dbReference>
<dbReference type="Gene3D" id="3.30.70.270">
    <property type="match status" value="1"/>
</dbReference>
<dbReference type="SMART" id="SM00448">
    <property type="entry name" value="REC"/>
    <property type="match status" value="1"/>
</dbReference>
<dbReference type="PROSITE" id="PS50883">
    <property type="entry name" value="EAL"/>
    <property type="match status" value="1"/>
</dbReference>
<dbReference type="PATRIC" id="fig|1232683.4.peg.2027"/>
<dbReference type="eggNOG" id="COG5001">
    <property type="taxonomic scope" value="Bacteria"/>
</dbReference>
<feature type="domain" description="GGDEF" evidence="6">
    <location>
        <begin position="290"/>
        <end position="423"/>
    </location>
</feature>
<evidence type="ECO:0000256" key="3">
    <source>
        <dbReference type="PROSITE-ProRule" id="PRU00169"/>
    </source>
</evidence>
<evidence type="ECO:0000313" key="7">
    <source>
        <dbReference type="EMBL" id="KEA63766.1"/>
    </source>
</evidence>
<keyword evidence="2" id="KW-0973">c-di-GMP</keyword>
<evidence type="ECO:0000256" key="2">
    <source>
        <dbReference type="ARBA" id="ARBA00022636"/>
    </source>
</evidence>
<dbReference type="STRING" id="1232683.ADIMK_2068"/>
<proteinExistence type="predicted"/>
<protein>
    <recommendedName>
        <fullName evidence="1">cyclic-guanylate-specific phosphodiesterase</fullName>
        <ecNumber evidence="1">3.1.4.52</ecNumber>
    </recommendedName>
</protein>
<dbReference type="GO" id="GO:0071111">
    <property type="term" value="F:cyclic-guanylate-specific phosphodiesterase activity"/>
    <property type="evidence" value="ECO:0007669"/>
    <property type="project" value="UniProtKB-EC"/>
</dbReference>
<dbReference type="Gene3D" id="3.40.50.2300">
    <property type="match status" value="1"/>
</dbReference>
<gene>
    <name evidence="7" type="ORF">ADIMK_2068</name>
</gene>
<feature type="modified residue" description="4-aspartylphosphate" evidence="3">
    <location>
        <position position="63"/>
    </location>
</feature>
<evidence type="ECO:0000259" key="6">
    <source>
        <dbReference type="PROSITE" id="PS50887"/>
    </source>
</evidence>
<keyword evidence="8" id="KW-1185">Reference proteome</keyword>
<dbReference type="Pfam" id="PF00072">
    <property type="entry name" value="Response_reg"/>
    <property type="match status" value="1"/>
</dbReference>
<dbReference type="Proteomes" id="UP000028252">
    <property type="component" value="Unassembled WGS sequence"/>
</dbReference>
<sequence length="692" mass="78251">MVELDTLGTADSRILVVDDDLSTRLALVKILRKEGYDVYQACGGQEALDYLSTHPLPDLVVLDVVMPDVDGYAVCRTLRALDRNLPVVMLTGLDDMEAIDRAFSCGATDFVTKPINWALLIPRVRYSLRTYRMTQALDKVRMLQSEAQEVARLGFFEWDPKLNRLSWSSRLIELFGLPDPVRNLGIEGYLNRVVGEQVEYVSAQLREVAEGIQNKVTFEHDLSGDEGERRIRAIARRTSPESILCVLQDITDFYTVSQTVEFQRDFDTLTRMANRVKFYSLVEDELDSKVPCAVVTIDIDRFHMINDSLGQAAGDKLLQLFSLRLNAATYGFYSLARLGADEFAVLIPEVEGVTTLVRWVETLQARMNEAYELDGQLVFMETCIGIALSPEHATDSHHLISAAIQARLVAKQSGSSRFKVYDESCQQNFARRLYIESELRYALERGQFTLFYQPQFDLRLNRVVGVEALIRWQHPEMGFVPPMEFIPIAEQMELIHAIGYWVAEEAISQAARWHRQGVQLRMGINLSARQFSDERLADKLGRMLKKAGLPTEYLDVEITESVAMESPERVLQLLAKLQEQGVKVAIDDFGTGYSSLEYLQKFDVEFIKIDQAFVRNLLGNKADQGIVKAVLGIAESLEMRVIAEGVESAEELELLRALGCDEIQGYYISRPLPPAEIEPIIEGYNQDEDSPV</sequence>
<organism evidence="7 8">
    <name type="scientific">Marinobacterium lacunae</name>
    <dbReference type="NCBI Taxonomy" id="1232683"/>
    <lineage>
        <taxon>Bacteria</taxon>
        <taxon>Pseudomonadati</taxon>
        <taxon>Pseudomonadota</taxon>
        <taxon>Gammaproteobacteria</taxon>
        <taxon>Oceanospirillales</taxon>
        <taxon>Oceanospirillaceae</taxon>
        <taxon>Marinobacterium</taxon>
    </lineage>
</organism>
<dbReference type="InterPro" id="IPR000160">
    <property type="entry name" value="GGDEF_dom"/>
</dbReference>
<dbReference type="InterPro" id="IPR043128">
    <property type="entry name" value="Rev_trsase/Diguanyl_cyclase"/>
</dbReference>
<dbReference type="NCBIfam" id="TIGR00254">
    <property type="entry name" value="GGDEF"/>
    <property type="match status" value="1"/>
</dbReference>
<dbReference type="InterPro" id="IPR035919">
    <property type="entry name" value="EAL_sf"/>
</dbReference>
<accession>A0A081FZ11</accession>
<dbReference type="AlphaFoldDB" id="A0A081FZ11"/>
<dbReference type="Pfam" id="PF00990">
    <property type="entry name" value="GGDEF"/>
    <property type="match status" value="1"/>
</dbReference>
<dbReference type="RefSeq" id="WP_036187395.1">
    <property type="nucleotide sequence ID" value="NZ_JMQN01000029.1"/>
</dbReference>
<evidence type="ECO:0000259" key="4">
    <source>
        <dbReference type="PROSITE" id="PS50110"/>
    </source>
</evidence>
<feature type="domain" description="Response regulatory" evidence="4">
    <location>
        <begin position="13"/>
        <end position="128"/>
    </location>
</feature>
<dbReference type="FunFam" id="3.20.20.450:FF:000001">
    <property type="entry name" value="Cyclic di-GMP phosphodiesterase yahA"/>
    <property type="match status" value="1"/>
</dbReference>
<dbReference type="PANTHER" id="PTHR44757:SF2">
    <property type="entry name" value="BIOFILM ARCHITECTURE MAINTENANCE PROTEIN MBAA"/>
    <property type="match status" value="1"/>
</dbReference>
<dbReference type="InterPro" id="IPR029787">
    <property type="entry name" value="Nucleotide_cyclase"/>
</dbReference>
<reference evidence="7 8" key="1">
    <citation type="submission" date="2014-04" db="EMBL/GenBank/DDBJ databases">
        <title>Marinobacterium kochiensis sp. nov., isolated from sediment sample collected from Kochi backwaters in Kerala, India.</title>
        <authorList>
            <person name="Singh A."/>
            <person name="Pinnaka A.K."/>
        </authorList>
    </citation>
    <scope>NUCLEOTIDE SEQUENCE [LARGE SCALE GENOMIC DNA]</scope>
    <source>
        <strain evidence="7 8">AK27</strain>
    </source>
</reference>
<name>A0A081FZ11_9GAMM</name>
<dbReference type="InterPro" id="IPR052155">
    <property type="entry name" value="Biofilm_reg_signaling"/>
</dbReference>
<dbReference type="OrthoDB" id="9816034at2"/>
<evidence type="ECO:0000259" key="5">
    <source>
        <dbReference type="PROSITE" id="PS50883"/>
    </source>
</evidence>
<dbReference type="EC" id="3.1.4.52" evidence="1"/>
<feature type="domain" description="EAL" evidence="5">
    <location>
        <begin position="432"/>
        <end position="685"/>
    </location>
</feature>
<dbReference type="InterPro" id="IPR001633">
    <property type="entry name" value="EAL_dom"/>
</dbReference>